<accession>A0A1H4ZXZ7</accession>
<dbReference type="RefSeq" id="WP_090971797.1">
    <property type="nucleotide sequence ID" value="NZ_FNRT01000002.1"/>
</dbReference>
<evidence type="ECO:0000256" key="4">
    <source>
        <dbReference type="ARBA" id="ARBA00022989"/>
    </source>
</evidence>
<keyword evidence="9" id="KW-1185">Reference proteome</keyword>
<dbReference type="PANTHER" id="PTHR35007">
    <property type="entry name" value="INTEGRAL MEMBRANE PROTEIN-RELATED"/>
    <property type="match status" value="1"/>
</dbReference>
<evidence type="ECO:0000259" key="7">
    <source>
        <dbReference type="Pfam" id="PF00482"/>
    </source>
</evidence>
<evidence type="ECO:0000256" key="3">
    <source>
        <dbReference type="ARBA" id="ARBA00022692"/>
    </source>
</evidence>
<protein>
    <submittedName>
        <fullName evidence="8">Tight adherence protein C</fullName>
    </submittedName>
</protein>
<organism evidence="8 9">
    <name type="scientific">Nocardioides exalbidus</name>
    <dbReference type="NCBI Taxonomy" id="402596"/>
    <lineage>
        <taxon>Bacteria</taxon>
        <taxon>Bacillati</taxon>
        <taxon>Actinomycetota</taxon>
        <taxon>Actinomycetes</taxon>
        <taxon>Propionibacteriales</taxon>
        <taxon>Nocardioidaceae</taxon>
        <taxon>Nocardioides</taxon>
    </lineage>
</organism>
<keyword evidence="5 6" id="KW-0472">Membrane</keyword>
<evidence type="ECO:0000313" key="8">
    <source>
        <dbReference type="EMBL" id="SED34973.1"/>
    </source>
</evidence>
<dbReference type="AlphaFoldDB" id="A0A1H4ZXZ7"/>
<feature type="transmembrane region" description="Helical" evidence="6">
    <location>
        <begin position="129"/>
        <end position="152"/>
    </location>
</feature>
<reference evidence="9" key="1">
    <citation type="submission" date="2016-10" db="EMBL/GenBank/DDBJ databases">
        <authorList>
            <person name="Varghese N."/>
            <person name="Submissions S."/>
        </authorList>
    </citation>
    <scope>NUCLEOTIDE SEQUENCE [LARGE SCALE GENOMIC DNA]</scope>
    <source>
        <strain evidence="9">DSM 22017</strain>
    </source>
</reference>
<evidence type="ECO:0000256" key="1">
    <source>
        <dbReference type="ARBA" id="ARBA00004651"/>
    </source>
</evidence>
<keyword evidence="4 6" id="KW-1133">Transmembrane helix</keyword>
<dbReference type="Pfam" id="PF00482">
    <property type="entry name" value="T2SSF"/>
    <property type="match status" value="1"/>
</dbReference>
<dbReference type="EMBL" id="FNRT01000002">
    <property type="protein sequence ID" value="SED34973.1"/>
    <property type="molecule type" value="Genomic_DNA"/>
</dbReference>
<keyword evidence="3 6" id="KW-0812">Transmembrane</keyword>
<evidence type="ECO:0000256" key="5">
    <source>
        <dbReference type="ARBA" id="ARBA00023136"/>
    </source>
</evidence>
<dbReference type="OrthoDB" id="9810662at2"/>
<feature type="transmembrane region" description="Helical" evidence="6">
    <location>
        <begin position="282"/>
        <end position="303"/>
    </location>
</feature>
<evidence type="ECO:0000256" key="6">
    <source>
        <dbReference type="SAM" id="Phobius"/>
    </source>
</evidence>
<dbReference type="Proteomes" id="UP000198742">
    <property type="component" value="Unassembled WGS sequence"/>
</dbReference>
<evidence type="ECO:0000256" key="2">
    <source>
        <dbReference type="ARBA" id="ARBA00022475"/>
    </source>
</evidence>
<dbReference type="InterPro" id="IPR018076">
    <property type="entry name" value="T2SS_GspF_dom"/>
</dbReference>
<dbReference type="STRING" id="402596.SAMN04489844_4232"/>
<keyword evidence="2" id="KW-1003">Cell membrane</keyword>
<evidence type="ECO:0000313" key="9">
    <source>
        <dbReference type="Proteomes" id="UP000198742"/>
    </source>
</evidence>
<feature type="transmembrane region" description="Helical" evidence="6">
    <location>
        <begin position="104"/>
        <end position="123"/>
    </location>
</feature>
<dbReference type="GO" id="GO:0005886">
    <property type="term" value="C:plasma membrane"/>
    <property type="evidence" value="ECO:0007669"/>
    <property type="project" value="UniProtKB-SubCell"/>
</dbReference>
<feature type="domain" description="Type II secretion system protein GspF" evidence="7">
    <location>
        <begin position="170"/>
        <end position="295"/>
    </location>
</feature>
<feature type="transmembrane region" description="Helical" evidence="6">
    <location>
        <begin position="6"/>
        <end position="24"/>
    </location>
</feature>
<dbReference type="PANTHER" id="PTHR35007:SF2">
    <property type="entry name" value="PILUS ASSEMBLE PROTEIN"/>
    <property type="match status" value="1"/>
</dbReference>
<sequence>MVLWIGAGLIFLAIVTVLSVFGVVSKERRGVARSVAAIQAMGQSSPDMLKSELERPFAERVLGPLGDQLVGTGRKLVRADTAHKLEFRLNVAGNPPGWDANRLIGLKVLGLAGFGGIAFLYLAGSEWPFVRVVIVTGLAAAFGYLMPNILLYNAGQKREKLMRNALPDALDLLTVSVEAGLGFDAAVDRVARNTDGPLAAEFSRLLQEMNIGVGRTDAMRAMAERTSLDDLKSFCLAMVQADSLGIPIGRVLRIQSSEMRTKRRQRAEEKAQQVPVRMMIPLILFILPCLFLVIMGPAAIQIADTFSNQ</sequence>
<comment type="subcellular location">
    <subcellularLocation>
        <location evidence="1">Cell membrane</location>
        <topology evidence="1">Multi-pass membrane protein</topology>
    </subcellularLocation>
</comment>
<proteinExistence type="predicted"/>
<gene>
    <name evidence="8" type="ORF">SAMN04489844_4232</name>
</gene>
<name>A0A1H4ZXZ7_9ACTN</name>